<reference evidence="1" key="1">
    <citation type="submission" date="2022-12" db="EMBL/GenBank/DDBJ databases">
        <title>B. miyamotoi WGS.</title>
        <authorList>
            <person name="Kuleshov K.V."/>
            <person name="Hoornstra D."/>
            <person name="Hovius J.W."/>
            <person name="Platonov A.E."/>
            <person name="Telford S.R. III."/>
        </authorList>
    </citation>
    <scope>NUCLEOTIDE SEQUENCE</scope>
    <source>
        <strain evidence="1">410</strain>
        <plasmid evidence="1">p410-lp26</plasmid>
    </source>
</reference>
<geneLocation type="plasmid" evidence="1 2">
    <name>p410-lp26</name>
</geneLocation>
<dbReference type="RefSeq" id="WP_269447575.1">
    <property type="nucleotide sequence ID" value="NZ_CP017136.1"/>
</dbReference>
<dbReference type="Proteomes" id="UP001164544">
    <property type="component" value="Plasmid p410-lp26"/>
</dbReference>
<organism evidence="1 2">
    <name type="scientific">Borrelia miyamotoi</name>
    <dbReference type="NCBI Taxonomy" id="47466"/>
    <lineage>
        <taxon>Bacteria</taxon>
        <taxon>Pseudomonadati</taxon>
        <taxon>Spirochaetota</taxon>
        <taxon>Spirochaetia</taxon>
        <taxon>Spirochaetales</taxon>
        <taxon>Borreliaceae</taxon>
        <taxon>Borrelia</taxon>
    </lineage>
</organism>
<sequence>MQTEDLSSDLHLEVNSEPLIRFMYLDYSKAHDLELDSNQYKLLI</sequence>
<dbReference type="EMBL" id="CP114645">
    <property type="protein sequence ID" value="WAZ91753.1"/>
    <property type="molecule type" value="Genomic_DNA"/>
</dbReference>
<evidence type="ECO:0000313" key="1">
    <source>
        <dbReference type="EMBL" id="WAZ91753.1"/>
    </source>
</evidence>
<evidence type="ECO:0000313" key="2">
    <source>
        <dbReference type="Proteomes" id="UP001164544"/>
    </source>
</evidence>
<keyword evidence="1" id="KW-0614">Plasmid</keyword>
<name>A0AAQ2WYB2_9SPIR</name>
<protein>
    <submittedName>
        <fullName evidence="1">Uncharacterized protein</fullName>
    </submittedName>
</protein>
<proteinExistence type="predicted"/>
<accession>A0AAQ2WYB2</accession>
<dbReference type="AlphaFoldDB" id="A0AAQ2WYB2"/>
<gene>
    <name evidence="1" type="ORF">O5398_06385</name>
</gene>